<comment type="similarity">
    <text evidence="1">Belongs to the YciI family.</text>
</comment>
<dbReference type="InterPro" id="IPR051807">
    <property type="entry name" value="Sec-metab_biosynth-assoc"/>
</dbReference>
<dbReference type="AlphaFoldDB" id="A0A8X8H1A6"/>
<dbReference type="Proteomes" id="UP000484076">
    <property type="component" value="Unassembled WGS sequence"/>
</dbReference>
<dbReference type="SUPFAM" id="SSF54909">
    <property type="entry name" value="Dimeric alpha+beta barrel"/>
    <property type="match status" value="1"/>
</dbReference>
<organism evidence="3 4">
    <name type="scientific">Fertoeibacter niger</name>
    <dbReference type="NCBI Taxonomy" id="2656921"/>
    <lineage>
        <taxon>Bacteria</taxon>
        <taxon>Pseudomonadati</taxon>
        <taxon>Pseudomonadota</taxon>
        <taxon>Alphaproteobacteria</taxon>
        <taxon>Rhodobacterales</taxon>
        <taxon>Paracoccaceae</taxon>
        <taxon>Fertoeibacter</taxon>
    </lineage>
</organism>
<feature type="domain" description="YCII-related" evidence="2">
    <location>
        <begin position="1"/>
        <end position="86"/>
    </location>
</feature>
<evidence type="ECO:0000313" key="4">
    <source>
        <dbReference type="Proteomes" id="UP000484076"/>
    </source>
</evidence>
<dbReference type="Gene3D" id="3.30.70.1060">
    <property type="entry name" value="Dimeric alpha+beta barrel"/>
    <property type="match status" value="1"/>
</dbReference>
<dbReference type="PANTHER" id="PTHR33606">
    <property type="entry name" value="PROTEIN YCII"/>
    <property type="match status" value="1"/>
</dbReference>
<reference evidence="3" key="1">
    <citation type="submission" date="2020-05" db="EMBL/GenBank/DDBJ databases">
        <title>Fertoebacter nigrum gen. nov., sp. nov., a new member of the family Rhodobacteraceae.</title>
        <authorList>
            <person name="Szuroczki S."/>
            <person name="Abbaszade G."/>
            <person name="Buni D."/>
            <person name="Schumann P."/>
            <person name="Toth E."/>
        </authorList>
    </citation>
    <scope>NUCLEOTIDE SEQUENCE</scope>
    <source>
        <strain evidence="3">RG-N-1a</strain>
    </source>
</reference>
<name>A0A8X8H1A6_9RHOB</name>
<gene>
    <name evidence="3" type="ORF">GEU84_013010</name>
</gene>
<sequence>MRVALFCHDKPDSLPVRLENRAAHLAHIESSGVVEMAGPLLDAAGQMCGSLVVLMVDDLAQAQAWAAADPYAKAGLFASVTVIEWKKVIG</sequence>
<dbReference type="EMBL" id="WHUT02000007">
    <property type="protein sequence ID" value="NUB45311.1"/>
    <property type="molecule type" value="Genomic_DNA"/>
</dbReference>
<evidence type="ECO:0000259" key="2">
    <source>
        <dbReference type="Pfam" id="PF03795"/>
    </source>
</evidence>
<accession>A0A8X8H1A6</accession>
<comment type="caution">
    <text evidence="3">The sequence shown here is derived from an EMBL/GenBank/DDBJ whole genome shotgun (WGS) entry which is preliminary data.</text>
</comment>
<dbReference type="RefSeq" id="WP_152826735.1">
    <property type="nucleotide sequence ID" value="NZ_WHUT02000007.1"/>
</dbReference>
<dbReference type="InterPro" id="IPR005545">
    <property type="entry name" value="YCII"/>
</dbReference>
<dbReference type="InterPro" id="IPR011008">
    <property type="entry name" value="Dimeric_a/b-barrel"/>
</dbReference>
<keyword evidence="4" id="KW-1185">Reference proteome</keyword>
<dbReference type="Pfam" id="PF03795">
    <property type="entry name" value="YCII"/>
    <property type="match status" value="1"/>
</dbReference>
<protein>
    <submittedName>
        <fullName evidence="3">YciI family protein</fullName>
    </submittedName>
</protein>
<dbReference type="PANTHER" id="PTHR33606:SF3">
    <property type="entry name" value="PROTEIN YCII"/>
    <property type="match status" value="1"/>
</dbReference>
<evidence type="ECO:0000256" key="1">
    <source>
        <dbReference type="ARBA" id="ARBA00007689"/>
    </source>
</evidence>
<evidence type="ECO:0000313" key="3">
    <source>
        <dbReference type="EMBL" id="NUB45311.1"/>
    </source>
</evidence>
<proteinExistence type="inferred from homology"/>